<proteinExistence type="predicted"/>
<dbReference type="EMBL" id="QVQA01000068">
    <property type="protein sequence ID" value="KAF5097343.1"/>
    <property type="molecule type" value="Genomic_DNA"/>
</dbReference>
<organism evidence="1 2">
    <name type="scientific">Geotrichum galactomycetum</name>
    <dbReference type="NCBI Taxonomy" id="27317"/>
    <lineage>
        <taxon>Eukaryota</taxon>
        <taxon>Fungi</taxon>
        <taxon>Dikarya</taxon>
        <taxon>Ascomycota</taxon>
        <taxon>Saccharomycotina</taxon>
        <taxon>Dipodascomycetes</taxon>
        <taxon>Dipodascales</taxon>
        <taxon>Dipodascaceae</taxon>
        <taxon>Geotrichum</taxon>
    </lineage>
</organism>
<sequence>MNTHPTLYFQDSDTQSLHNLPSSRSGSLTNGRVAGAHNGSVTTIKALDLHGHARQESIDSQLSAYSTYSDRILNRPLYLDSTNTSSKIRSNHNHIITNSRRDSDNSAFNAYRHARLTSLDSPVIFEDATTFSERKRGSVQLRSLEFDEYTAYGSSPYSDYHDLASIPTNATGPSPRTMKFWFQQYKATKL</sequence>
<reference evidence="1 2" key="1">
    <citation type="journal article" date="2020" name="Front. Microbiol.">
        <title>Phenotypic and Genetic Characterization of the Cheese Ripening Yeast Geotrichum candidum.</title>
        <authorList>
            <person name="Perkins V."/>
            <person name="Vignola S."/>
            <person name="Lessard M.H."/>
            <person name="Plante P.L."/>
            <person name="Corbeil J."/>
            <person name="Dugat-Bony E."/>
            <person name="Frenette M."/>
            <person name="Labrie S."/>
        </authorList>
    </citation>
    <scope>NUCLEOTIDE SEQUENCE [LARGE SCALE GENOMIC DNA]</scope>
    <source>
        <strain evidence="1 2">LMA-1147</strain>
    </source>
</reference>
<evidence type="ECO:0000313" key="1">
    <source>
        <dbReference type="EMBL" id="KAF5097343.1"/>
    </source>
</evidence>
<protein>
    <submittedName>
        <fullName evidence="1">Uncharacterized protein</fullName>
    </submittedName>
</protein>
<name>A0ACB6V479_9ASCO</name>
<evidence type="ECO:0000313" key="2">
    <source>
        <dbReference type="Proteomes" id="UP000744676"/>
    </source>
</evidence>
<accession>A0ACB6V479</accession>
<keyword evidence="2" id="KW-1185">Reference proteome</keyword>
<comment type="caution">
    <text evidence="1">The sequence shown here is derived from an EMBL/GenBank/DDBJ whole genome shotgun (WGS) entry which is preliminary data.</text>
</comment>
<gene>
    <name evidence="1" type="ORF">D0Z00_002433</name>
</gene>
<dbReference type="Proteomes" id="UP000744676">
    <property type="component" value="Unassembled WGS sequence"/>
</dbReference>